<dbReference type="Gene3D" id="3.10.20.30">
    <property type="match status" value="1"/>
</dbReference>
<proteinExistence type="predicted"/>
<dbReference type="Pfam" id="PF00111">
    <property type="entry name" value="Fer2"/>
    <property type="match status" value="1"/>
</dbReference>
<evidence type="ECO:0000259" key="1">
    <source>
        <dbReference type="PROSITE" id="PS51085"/>
    </source>
</evidence>
<dbReference type="InterPro" id="IPR001041">
    <property type="entry name" value="2Fe-2S_ferredoxin-type"/>
</dbReference>
<reference evidence="2 3" key="1">
    <citation type="journal article" date="2019" name="Gut">
        <title>Antibiotics-induced monodominance of a novel gut bacterial order.</title>
        <authorList>
            <person name="Hildebrand F."/>
            <person name="Moitinho-Silva L."/>
            <person name="Blasche S."/>
            <person name="Jahn M.T."/>
            <person name="Gossmann T.I."/>
            <person name="Heuerta-Cepas J."/>
            <person name="Hercog R."/>
            <person name="Luetge M."/>
            <person name="Bahram M."/>
            <person name="Pryszlak A."/>
            <person name="Alves R.J."/>
            <person name="Waszak S.M."/>
            <person name="Zhu A."/>
            <person name="Ye L."/>
            <person name="Costea P.I."/>
            <person name="Aalvink S."/>
            <person name="Belzer C."/>
            <person name="Forslund S.K."/>
            <person name="Sunagawa S."/>
            <person name="Hentschel U."/>
            <person name="Merten C."/>
            <person name="Patil K.R."/>
            <person name="Benes V."/>
            <person name="Bork P."/>
        </authorList>
    </citation>
    <scope>NUCLEOTIDE SEQUENCE [LARGE SCALE GENOMIC DNA]</scope>
    <source>
        <strain evidence="2 3">HDS1380</strain>
    </source>
</reference>
<gene>
    <name evidence="2" type="ORF">ESZ91_02850</name>
</gene>
<dbReference type="Pfam" id="PF17651">
    <property type="entry name" value="Raco_middle"/>
    <property type="match status" value="1"/>
</dbReference>
<dbReference type="Proteomes" id="UP000291269">
    <property type="component" value="Unassembled WGS sequence"/>
</dbReference>
<dbReference type="EMBL" id="SDOZ01000002">
    <property type="protein sequence ID" value="RXZ61343.1"/>
    <property type="molecule type" value="Genomic_DNA"/>
</dbReference>
<sequence length="492" mass="52071">MIVKVLSGGNTRELECEKGENLLALLQRHGYHITARCGGRGSCGKCKVKVLQGAFENQREDFVLSCLATVGNDCAVEVFETEGGGLTYARAALSAADGEEGFGVALDIGTTTMAFSLVDLKTGAEIETSGVLNSQGAYGADVISRIVSANEGNAAALQRCVLDQTRDMLHTFMQKYSLPTLKRLAVCGNTTMLHLFLQKSVKGIGQYPFTAEFLDIVRLSGAELSLPVEEIVLLPSVAAYLGADIVAGGLAANLSAGNDLLVDIGTNGEMLLHVDGKFLSTSTAAGPCFEGANIECGTGGVSGAIDSVCRKDGKLEYTTIGGAPAVGICGAGLVDAIALMLRENVIDGTGAFTGDEERFYLSENVYISQKDVRNFQLAKSAIYAGIRVLLQRAGLDFEKVDRLYIAGGLGFYLDRDNAVEVGLLPEELKDKIEVIGNSALAGTKMCLCAAKNLERAQELARGAEYIDLSADAAFMDEYISNMNFGESDAYDD</sequence>
<dbReference type="Gene3D" id="3.30.420.480">
    <property type="entry name" value="Domain of unknown function (DUF4445)"/>
    <property type="match status" value="1"/>
</dbReference>
<dbReference type="PANTHER" id="PTHR42895">
    <property type="entry name" value="IRON-SULFUR CLUSTER-BINDING PROTEIN-RELATED"/>
    <property type="match status" value="1"/>
</dbReference>
<dbReference type="InterPro" id="IPR036010">
    <property type="entry name" value="2Fe-2S_ferredoxin-like_sf"/>
</dbReference>
<dbReference type="OrthoDB" id="9810588at2"/>
<keyword evidence="3" id="KW-1185">Reference proteome</keyword>
<dbReference type="PANTHER" id="PTHR42895:SF1">
    <property type="entry name" value="IRON-SULFUR CLUSTER PROTEIN"/>
    <property type="match status" value="1"/>
</dbReference>
<dbReference type="GO" id="GO:0051536">
    <property type="term" value="F:iron-sulfur cluster binding"/>
    <property type="evidence" value="ECO:0007669"/>
    <property type="project" value="InterPro"/>
</dbReference>
<protein>
    <submittedName>
        <fullName evidence="2">DUF4445 domain-containing protein</fullName>
    </submittedName>
</protein>
<dbReference type="Pfam" id="PF14574">
    <property type="entry name" value="RACo_C_ter"/>
    <property type="match status" value="1"/>
</dbReference>
<dbReference type="InterPro" id="IPR052911">
    <property type="entry name" value="Corrinoid_activation_enz"/>
</dbReference>
<evidence type="ECO:0000313" key="2">
    <source>
        <dbReference type="EMBL" id="RXZ61343.1"/>
    </source>
</evidence>
<evidence type="ECO:0000313" key="3">
    <source>
        <dbReference type="Proteomes" id="UP000291269"/>
    </source>
</evidence>
<comment type="caution">
    <text evidence="2">The sequence shown here is derived from an EMBL/GenBank/DDBJ whole genome shotgun (WGS) entry which is preliminary data.</text>
</comment>
<dbReference type="AlphaFoldDB" id="A0A4Q2KD69"/>
<dbReference type="CDD" id="cd00207">
    <property type="entry name" value="fer2"/>
    <property type="match status" value="1"/>
</dbReference>
<accession>A0A4Q2KD69</accession>
<dbReference type="InterPro" id="IPR012675">
    <property type="entry name" value="Beta-grasp_dom_sf"/>
</dbReference>
<dbReference type="InterPro" id="IPR041414">
    <property type="entry name" value="Raco-like_middle"/>
</dbReference>
<organism evidence="2 3">
    <name type="scientific">Candidatus Borkfalkia ceftriaxoniphila</name>
    <dbReference type="NCBI Taxonomy" id="2508949"/>
    <lineage>
        <taxon>Bacteria</taxon>
        <taxon>Bacillati</taxon>
        <taxon>Bacillota</taxon>
        <taxon>Clostridia</taxon>
        <taxon>Christensenellales</taxon>
        <taxon>Christensenellaceae</taxon>
        <taxon>Candidatus Borkfalkia</taxon>
    </lineage>
</organism>
<name>A0A4Q2KD69_9FIRM</name>
<dbReference type="InterPro" id="IPR042259">
    <property type="entry name" value="Raco-like_middle_sf"/>
</dbReference>
<feature type="domain" description="2Fe-2S ferredoxin-type" evidence="1">
    <location>
        <begin position="1"/>
        <end position="82"/>
    </location>
</feature>
<dbReference type="RefSeq" id="WP_129223939.1">
    <property type="nucleotide sequence ID" value="NZ_SDOZ01000002.1"/>
</dbReference>
<dbReference type="PROSITE" id="PS51085">
    <property type="entry name" value="2FE2S_FER_2"/>
    <property type="match status" value="1"/>
</dbReference>
<dbReference type="SUPFAM" id="SSF54292">
    <property type="entry name" value="2Fe-2S ferredoxin-like"/>
    <property type="match status" value="1"/>
</dbReference>
<dbReference type="InterPro" id="IPR027980">
    <property type="entry name" value="RACo_C"/>
</dbReference>